<protein>
    <submittedName>
        <fullName evidence="1">Uncharacterized protein</fullName>
    </submittedName>
</protein>
<dbReference type="Proteomes" id="UP001356427">
    <property type="component" value="Unassembled WGS sequence"/>
</dbReference>
<dbReference type="AlphaFoldDB" id="A0AAN8M6X5"/>
<dbReference type="EMBL" id="JAGTTL010000007">
    <property type="protein sequence ID" value="KAK6320397.1"/>
    <property type="molecule type" value="Genomic_DNA"/>
</dbReference>
<evidence type="ECO:0000313" key="1">
    <source>
        <dbReference type="EMBL" id="KAK6320397.1"/>
    </source>
</evidence>
<gene>
    <name evidence="1" type="ORF">J4Q44_G00095040</name>
</gene>
<proteinExistence type="predicted"/>
<name>A0AAN8M6X5_9TELE</name>
<evidence type="ECO:0000313" key="2">
    <source>
        <dbReference type="Proteomes" id="UP001356427"/>
    </source>
</evidence>
<accession>A0AAN8M6X5</accession>
<organism evidence="1 2">
    <name type="scientific">Coregonus suidteri</name>
    <dbReference type="NCBI Taxonomy" id="861788"/>
    <lineage>
        <taxon>Eukaryota</taxon>
        <taxon>Metazoa</taxon>
        <taxon>Chordata</taxon>
        <taxon>Craniata</taxon>
        <taxon>Vertebrata</taxon>
        <taxon>Euteleostomi</taxon>
        <taxon>Actinopterygii</taxon>
        <taxon>Neopterygii</taxon>
        <taxon>Teleostei</taxon>
        <taxon>Protacanthopterygii</taxon>
        <taxon>Salmoniformes</taxon>
        <taxon>Salmonidae</taxon>
        <taxon>Coregoninae</taxon>
        <taxon>Coregonus</taxon>
    </lineage>
</organism>
<feature type="non-terminal residue" evidence="1">
    <location>
        <position position="1"/>
    </location>
</feature>
<keyword evidence="2" id="KW-1185">Reference proteome</keyword>
<reference evidence="1 2" key="1">
    <citation type="submission" date="2021-04" db="EMBL/GenBank/DDBJ databases">
        <authorList>
            <person name="De Guttry C."/>
            <person name="Zahm M."/>
            <person name="Klopp C."/>
            <person name="Cabau C."/>
            <person name="Louis A."/>
            <person name="Berthelot C."/>
            <person name="Parey E."/>
            <person name="Roest Crollius H."/>
            <person name="Montfort J."/>
            <person name="Robinson-Rechavi M."/>
            <person name="Bucao C."/>
            <person name="Bouchez O."/>
            <person name="Gislard M."/>
            <person name="Lluch J."/>
            <person name="Milhes M."/>
            <person name="Lampietro C."/>
            <person name="Lopez Roques C."/>
            <person name="Donnadieu C."/>
            <person name="Braasch I."/>
            <person name="Desvignes T."/>
            <person name="Postlethwait J."/>
            <person name="Bobe J."/>
            <person name="Wedekind C."/>
            <person name="Guiguen Y."/>
        </authorList>
    </citation>
    <scope>NUCLEOTIDE SEQUENCE [LARGE SCALE GENOMIC DNA]</scope>
    <source>
        <strain evidence="1">Cs_M1</strain>
        <tissue evidence="1">Blood</tissue>
    </source>
</reference>
<sequence>ALEIGPSSRVGIPSWITVPSRSHFFPRVPSCLERTDVGVWRFLSFEFPVVWNPATVVLNSWITNSIPYLRK</sequence>
<comment type="caution">
    <text evidence="1">The sequence shown here is derived from an EMBL/GenBank/DDBJ whole genome shotgun (WGS) entry which is preliminary data.</text>
</comment>